<dbReference type="EMBL" id="AJIL01000007">
    <property type="protein sequence ID" value="KNF05538.1"/>
    <property type="molecule type" value="Genomic_DNA"/>
</dbReference>
<name>A0A0L0W1X0_9BASI</name>
<keyword evidence="8 9" id="KW-0539">Nucleus</keyword>
<dbReference type="GO" id="GO:0000398">
    <property type="term" value="P:mRNA splicing, via spliceosome"/>
    <property type="evidence" value="ECO:0007669"/>
    <property type="project" value="UniProtKB-UniRule"/>
</dbReference>
<evidence type="ECO:0000313" key="12">
    <source>
        <dbReference type="Proteomes" id="UP000054564"/>
    </source>
</evidence>
<keyword evidence="7 9" id="KW-0508">mRNA splicing</keyword>
<sequence>MSTTEAPATESPAKKDAMQSRAEKLEQLRKRMEQSSRANRKDVIAEANRSHVSAKEITRLERKKAQAIALGQKAEAAEAGEDLERKRAWQYSIEDNERWDKKLKQKASRGNHEFTDYDDYARRKYKKDIDSLKPDLVSYNKQRAAATGSGSSTSSALVSGSSTSIIQRAAAENLYRNMDSLVYADHRPTEEAVDRVVGKLNLDIDKRSKRSRVRKEEDGEITYINDKNKAFNQKIGRFYNKYTEEIRENIERGTAL</sequence>
<accession>A0A0L0W1X0</accession>
<comment type="similarity">
    <text evidence="3 9">Belongs to the SYF2 family.</text>
</comment>
<evidence type="ECO:0000256" key="5">
    <source>
        <dbReference type="ARBA" id="ARBA00022664"/>
    </source>
</evidence>
<dbReference type="GO" id="GO:0071013">
    <property type="term" value="C:catalytic step 2 spliceosome"/>
    <property type="evidence" value="ECO:0007669"/>
    <property type="project" value="TreeGrafter"/>
</dbReference>
<evidence type="ECO:0000256" key="3">
    <source>
        <dbReference type="ARBA" id="ARBA00010028"/>
    </source>
</evidence>
<feature type="compositionally biased region" description="Basic and acidic residues" evidence="10">
    <location>
        <begin position="12"/>
        <end position="44"/>
    </location>
</feature>
<dbReference type="STRING" id="1165861.A0A0L0W1X0"/>
<keyword evidence="5 9" id="KW-0507">mRNA processing</keyword>
<evidence type="ECO:0000256" key="8">
    <source>
        <dbReference type="ARBA" id="ARBA00023242"/>
    </source>
</evidence>
<organism evidence="11 12">
    <name type="scientific">Puccinia striiformis f. sp. tritici PST-78</name>
    <dbReference type="NCBI Taxonomy" id="1165861"/>
    <lineage>
        <taxon>Eukaryota</taxon>
        <taxon>Fungi</taxon>
        <taxon>Dikarya</taxon>
        <taxon>Basidiomycota</taxon>
        <taxon>Pucciniomycotina</taxon>
        <taxon>Pucciniomycetes</taxon>
        <taxon>Pucciniales</taxon>
        <taxon>Pucciniaceae</taxon>
        <taxon>Puccinia</taxon>
    </lineage>
</organism>
<evidence type="ECO:0000256" key="2">
    <source>
        <dbReference type="ARBA" id="ARBA00004123"/>
    </source>
</evidence>
<keyword evidence="6 9" id="KW-0747">Spliceosome</keyword>
<proteinExistence type="inferred from homology"/>
<comment type="subcellular location">
    <subcellularLocation>
        <location evidence="2 9">Nucleus</location>
    </subcellularLocation>
</comment>
<evidence type="ECO:0000256" key="6">
    <source>
        <dbReference type="ARBA" id="ARBA00022728"/>
    </source>
</evidence>
<dbReference type="GO" id="GO:0071014">
    <property type="term" value="C:post-mRNA release spliceosomal complex"/>
    <property type="evidence" value="ECO:0007669"/>
    <property type="project" value="TreeGrafter"/>
</dbReference>
<feature type="region of interest" description="Disordered" evidence="10">
    <location>
        <begin position="1"/>
        <end position="52"/>
    </location>
</feature>
<dbReference type="GO" id="GO:0000974">
    <property type="term" value="C:Prp19 complex"/>
    <property type="evidence" value="ECO:0007669"/>
    <property type="project" value="TreeGrafter"/>
</dbReference>
<comment type="caution">
    <text evidence="11">The sequence shown here is derived from an EMBL/GenBank/DDBJ whole genome shotgun (WGS) entry which is preliminary data.</text>
</comment>
<comment type="subunit">
    <text evidence="9">May be part of a spliceosome complex.</text>
</comment>
<evidence type="ECO:0000256" key="7">
    <source>
        <dbReference type="ARBA" id="ARBA00023187"/>
    </source>
</evidence>
<evidence type="ECO:0000256" key="4">
    <source>
        <dbReference type="ARBA" id="ARBA00014745"/>
    </source>
</evidence>
<dbReference type="Pfam" id="PF08231">
    <property type="entry name" value="SYF2"/>
    <property type="match status" value="1"/>
</dbReference>
<dbReference type="AlphaFoldDB" id="A0A0L0W1X0"/>
<dbReference type="OrthoDB" id="199717at2759"/>
<gene>
    <name evidence="11" type="ORF">PSTG_01349</name>
</gene>
<comment type="function">
    <text evidence="1 9">Involved in pre-mRNA splicing.</text>
</comment>
<dbReference type="PANTHER" id="PTHR13264">
    <property type="entry name" value="GCIP-INTERACTING PROTEIN P29"/>
    <property type="match status" value="1"/>
</dbReference>
<evidence type="ECO:0000256" key="1">
    <source>
        <dbReference type="ARBA" id="ARBA00003777"/>
    </source>
</evidence>
<keyword evidence="12" id="KW-1185">Reference proteome</keyword>
<evidence type="ECO:0000313" key="11">
    <source>
        <dbReference type="EMBL" id="KNF05538.1"/>
    </source>
</evidence>
<protein>
    <recommendedName>
        <fullName evidence="4 9">Pre-mRNA-splicing factor SYF2</fullName>
    </recommendedName>
</protein>
<reference evidence="12" key="1">
    <citation type="submission" date="2014-03" db="EMBL/GenBank/DDBJ databases">
        <title>The Genome Sequence of Puccinia striiformis f. sp. tritici PST-78.</title>
        <authorList>
            <consortium name="The Broad Institute Genome Sequencing Platform"/>
            <person name="Cuomo C."/>
            <person name="Hulbert S."/>
            <person name="Chen X."/>
            <person name="Walker B."/>
            <person name="Young S.K."/>
            <person name="Zeng Q."/>
            <person name="Gargeya S."/>
            <person name="Fitzgerald M."/>
            <person name="Haas B."/>
            <person name="Abouelleil A."/>
            <person name="Alvarado L."/>
            <person name="Arachchi H.M."/>
            <person name="Berlin A.M."/>
            <person name="Chapman S.B."/>
            <person name="Goldberg J."/>
            <person name="Griggs A."/>
            <person name="Gujja S."/>
            <person name="Hansen M."/>
            <person name="Howarth C."/>
            <person name="Imamovic A."/>
            <person name="Larimer J."/>
            <person name="McCowan C."/>
            <person name="Montmayeur A."/>
            <person name="Murphy C."/>
            <person name="Neiman D."/>
            <person name="Pearson M."/>
            <person name="Priest M."/>
            <person name="Roberts A."/>
            <person name="Saif S."/>
            <person name="Shea T."/>
            <person name="Sisk P."/>
            <person name="Sykes S."/>
            <person name="Wortman J."/>
            <person name="Nusbaum C."/>
            <person name="Birren B."/>
        </authorList>
    </citation>
    <scope>NUCLEOTIDE SEQUENCE [LARGE SCALE GENOMIC DNA]</scope>
    <source>
        <strain evidence="12">race PST-78</strain>
    </source>
</reference>
<evidence type="ECO:0000256" key="9">
    <source>
        <dbReference type="RuleBase" id="RU367148"/>
    </source>
</evidence>
<dbReference type="PANTHER" id="PTHR13264:SF5">
    <property type="entry name" value="PRE-MRNA-SPLICING FACTOR SYF2"/>
    <property type="match status" value="1"/>
</dbReference>
<dbReference type="InterPro" id="IPR013260">
    <property type="entry name" value="mRNA_splic_SYF2"/>
</dbReference>
<evidence type="ECO:0000256" key="10">
    <source>
        <dbReference type="SAM" id="MobiDB-lite"/>
    </source>
</evidence>
<dbReference type="Proteomes" id="UP000054564">
    <property type="component" value="Unassembled WGS sequence"/>
</dbReference>